<dbReference type="Proteomes" id="UP000807504">
    <property type="component" value="Unassembled WGS sequence"/>
</dbReference>
<accession>A0A8T0E387</accession>
<dbReference type="InterPro" id="IPR036397">
    <property type="entry name" value="RNaseH_sf"/>
</dbReference>
<sequence length="232" mass="26268">MRPAAKPITGTDSTANKASLTSTLIPPPIDGREIDRTYTLVLRAIVYILNEWVIGECHLDGRIDLEEYNTICLRLLIPSSSPTGLSQIVFTMGYLLFEFRTQRFAAFLEFLQRYSAEGNVLLSLRASRHRCITSPKKRSMCQWNVEWRHTLSPVRGKKSKVPPSEGKVVATVIFSIAKELSTPSFRGKAQAINAKAYCETLRGCAKLWKKQRREKLSKYLVLLHDNARPQQG</sequence>
<dbReference type="Gene3D" id="3.30.420.10">
    <property type="entry name" value="Ribonuclease H-like superfamily/Ribonuclease H"/>
    <property type="match status" value="1"/>
</dbReference>
<keyword evidence="2" id="KW-1185">Reference proteome</keyword>
<proteinExistence type="predicted"/>
<organism evidence="1 2">
    <name type="scientific">Argiope bruennichi</name>
    <name type="common">Wasp spider</name>
    <name type="synonym">Aranea bruennichi</name>
    <dbReference type="NCBI Taxonomy" id="94029"/>
    <lineage>
        <taxon>Eukaryota</taxon>
        <taxon>Metazoa</taxon>
        <taxon>Ecdysozoa</taxon>
        <taxon>Arthropoda</taxon>
        <taxon>Chelicerata</taxon>
        <taxon>Arachnida</taxon>
        <taxon>Araneae</taxon>
        <taxon>Araneomorphae</taxon>
        <taxon>Entelegynae</taxon>
        <taxon>Araneoidea</taxon>
        <taxon>Araneidae</taxon>
        <taxon>Argiope</taxon>
    </lineage>
</organism>
<evidence type="ECO:0000313" key="1">
    <source>
        <dbReference type="EMBL" id="KAF8764719.1"/>
    </source>
</evidence>
<name>A0A8T0E387_ARGBR</name>
<dbReference type="EMBL" id="JABXBU010002231">
    <property type="protein sequence ID" value="KAF8764719.1"/>
    <property type="molecule type" value="Genomic_DNA"/>
</dbReference>
<gene>
    <name evidence="1" type="ORF">HNY73_022769</name>
</gene>
<reference evidence="1" key="1">
    <citation type="journal article" date="2020" name="bioRxiv">
        <title>Chromosome-level reference genome of the European wasp spider Argiope bruennichi: a resource for studies on range expansion and evolutionary adaptation.</title>
        <authorList>
            <person name="Sheffer M.M."/>
            <person name="Hoppe A."/>
            <person name="Krehenwinkel H."/>
            <person name="Uhl G."/>
            <person name="Kuss A.W."/>
            <person name="Jensen L."/>
            <person name="Jensen C."/>
            <person name="Gillespie R.G."/>
            <person name="Hoff K.J."/>
            <person name="Prost S."/>
        </authorList>
    </citation>
    <scope>NUCLEOTIDE SEQUENCE</scope>
</reference>
<comment type="caution">
    <text evidence="1">The sequence shown here is derived from an EMBL/GenBank/DDBJ whole genome shotgun (WGS) entry which is preliminary data.</text>
</comment>
<protein>
    <submittedName>
        <fullName evidence="1">Uncharacterized protein</fullName>
    </submittedName>
</protein>
<evidence type="ECO:0000313" key="2">
    <source>
        <dbReference type="Proteomes" id="UP000807504"/>
    </source>
</evidence>
<reference evidence="1" key="2">
    <citation type="submission" date="2020-06" db="EMBL/GenBank/DDBJ databases">
        <authorList>
            <person name="Sheffer M."/>
        </authorList>
    </citation>
    <scope>NUCLEOTIDE SEQUENCE</scope>
</reference>
<dbReference type="GO" id="GO:0003676">
    <property type="term" value="F:nucleic acid binding"/>
    <property type="evidence" value="ECO:0007669"/>
    <property type="project" value="InterPro"/>
</dbReference>
<dbReference type="AlphaFoldDB" id="A0A8T0E387"/>